<dbReference type="GO" id="GO:0051205">
    <property type="term" value="P:protein insertion into membrane"/>
    <property type="evidence" value="ECO:0007669"/>
    <property type="project" value="TreeGrafter"/>
</dbReference>
<evidence type="ECO:0000256" key="11">
    <source>
        <dbReference type="ARBA" id="ARBA00033245"/>
    </source>
</evidence>
<dbReference type="InterPro" id="IPR047196">
    <property type="entry name" value="YidC_ALB_C"/>
</dbReference>
<dbReference type="InterPro" id="IPR019998">
    <property type="entry name" value="Membr_insert_YidC"/>
</dbReference>
<sequence length="576" mass="63782">MSEQRNLIVAIVLSVGIILGFQYFFASPKRPDAVKTGQQTSQGDVAKSPGEPGEAGMPQGSAPSAQPSGPAADRAAVLARESRIPFSNGRVNGTISTIGNRIDDLSLVDYRETVDPKSPEIVLLSPAGAPDAYFGEFGWVGPEGVKLPDASTQWQVEGGEKLTPSTPITLRWDNGAGLVFERRLELDGNYMFTVTQKVTNNGSMAVELYPYGLVSRWGTPHLLGYYILHEGPVGVLDGSLREPAYKDLVSDGKLDFAGTGGWLGFTDKYWLAAVIPDQSGKVNGSFRHNLVGTEDRYQSDFLGGALKVPPGASAEETSRMFAGAKEVDKLDAYRDQYGIPLFDRAVDFGWFYFLTKPIFYVLDFFYKFTGNYGIAILLLTLCVKLLFFPLANKSYRSMSAMKRLQPKMTELREKYGDDKMKMNQELMALYKREKVNPMAGCLPIVVQIPVFFCLYKVLFVNTEMRHAPFFGWIHDLSAPDPTTIFNLFGLLPFTPPHALMIGALPLLMGITMFLQTKLNPQPADPVQAKVMLFLPVIFTFLFATFPAGLVIYWTWNNILSITQQWVIMKRMGVPAG</sequence>
<dbReference type="PRINTS" id="PR00701">
    <property type="entry name" value="60KDINNERMP"/>
</dbReference>
<feature type="domain" description="Membrane insertase YidC N-terminal" evidence="16">
    <location>
        <begin position="83"/>
        <end position="360"/>
    </location>
</feature>
<gene>
    <name evidence="13" type="primary">yidC</name>
    <name evidence="17" type="ORF">SAMN07250955_101351</name>
</gene>
<feature type="transmembrane region" description="Helical" evidence="13">
    <location>
        <begin position="372"/>
        <end position="391"/>
    </location>
</feature>
<keyword evidence="18" id="KW-1185">Reference proteome</keyword>
<evidence type="ECO:0000256" key="10">
    <source>
        <dbReference type="ARBA" id="ARBA00023186"/>
    </source>
</evidence>
<evidence type="ECO:0000256" key="1">
    <source>
        <dbReference type="ARBA" id="ARBA00004429"/>
    </source>
</evidence>
<dbReference type="InterPro" id="IPR038221">
    <property type="entry name" value="YidC_periplasmic_sf"/>
</dbReference>
<feature type="transmembrane region" description="Helical" evidence="13">
    <location>
        <begin position="498"/>
        <end position="518"/>
    </location>
</feature>
<evidence type="ECO:0000256" key="12">
    <source>
        <dbReference type="ARBA" id="ARBA00033342"/>
    </source>
</evidence>
<feature type="domain" description="Membrane insertase YidC/Oxa/ALB C-terminal" evidence="15">
    <location>
        <begin position="372"/>
        <end position="569"/>
    </location>
</feature>
<feature type="transmembrane region" description="Helical" evidence="13">
    <location>
        <begin position="437"/>
        <end position="458"/>
    </location>
</feature>
<keyword evidence="9 13" id="KW-0472">Membrane</keyword>
<evidence type="ECO:0000313" key="17">
    <source>
        <dbReference type="EMBL" id="SNB53182.1"/>
    </source>
</evidence>
<evidence type="ECO:0000259" key="15">
    <source>
        <dbReference type="Pfam" id="PF02096"/>
    </source>
</evidence>
<evidence type="ECO:0000256" key="4">
    <source>
        <dbReference type="ARBA" id="ARBA00022448"/>
    </source>
</evidence>
<feature type="transmembrane region" description="Helical" evidence="13">
    <location>
        <begin position="530"/>
        <end position="555"/>
    </location>
</feature>
<dbReference type="GO" id="GO:0005886">
    <property type="term" value="C:plasma membrane"/>
    <property type="evidence" value="ECO:0007669"/>
    <property type="project" value="UniProtKB-SubCell"/>
</dbReference>
<dbReference type="GO" id="GO:0032977">
    <property type="term" value="F:membrane insertase activity"/>
    <property type="evidence" value="ECO:0007669"/>
    <property type="project" value="InterPro"/>
</dbReference>
<keyword evidence="8 13" id="KW-1133">Transmembrane helix</keyword>
<keyword evidence="7 13" id="KW-0653">Protein transport</keyword>
<evidence type="ECO:0000313" key="18">
    <source>
        <dbReference type="Proteomes" id="UP000197065"/>
    </source>
</evidence>
<dbReference type="NCBIfam" id="TIGR03592">
    <property type="entry name" value="yidC_oxa1_cterm"/>
    <property type="match status" value="1"/>
</dbReference>
<evidence type="ECO:0000256" key="9">
    <source>
        <dbReference type="ARBA" id="ARBA00023136"/>
    </source>
</evidence>
<protein>
    <recommendedName>
        <fullName evidence="3 13">Membrane protein insertase YidC</fullName>
    </recommendedName>
    <alternativeName>
        <fullName evidence="12 13">Foldase YidC</fullName>
    </alternativeName>
    <alternativeName>
        <fullName evidence="11 13">Membrane integrase YidC</fullName>
    </alternativeName>
    <alternativeName>
        <fullName evidence="13">Membrane protein YidC</fullName>
    </alternativeName>
</protein>
<dbReference type="PANTHER" id="PTHR12428">
    <property type="entry name" value="OXA1"/>
    <property type="match status" value="1"/>
</dbReference>
<proteinExistence type="inferred from homology"/>
<name>A0A212Q1J9_9PROT</name>
<accession>A0A212Q1J9</accession>
<feature type="region of interest" description="Disordered" evidence="14">
    <location>
        <begin position="31"/>
        <end position="73"/>
    </location>
</feature>
<dbReference type="Proteomes" id="UP000197065">
    <property type="component" value="Unassembled WGS sequence"/>
</dbReference>
<comment type="similarity">
    <text evidence="2 13">Belongs to the OXA1/ALB3/YidC family. Type 1 subfamily.</text>
</comment>
<dbReference type="NCBIfam" id="NF002353">
    <property type="entry name" value="PRK01318.1-4"/>
    <property type="match status" value="1"/>
</dbReference>
<dbReference type="Pfam" id="PF02096">
    <property type="entry name" value="60KD_IMP"/>
    <property type="match status" value="1"/>
</dbReference>
<evidence type="ECO:0000256" key="3">
    <source>
        <dbReference type="ARBA" id="ARBA00015325"/>
    </source>
</evidence>
<dbReference type="InterPro" id="IPR028055">
    <property type="entry name" value="YidC/Oxa/ALB_C"/>
</dbReference>
<dbReference type="AlphaFoldDB" id="A0A212Q1J9"/>
<evidence type="ECO:0000256" key="6">
    <source>
        <dbReference type="ARBA" id="ARBA00022692"/>
    </source>
</evidence>
<dbReference type="NCBIfam" id="TIGR03593">
    <property type="entry name" value="yidC_nterm"/>
    <property type="match status" value="1"/>
</dbReference>
<evidence type="ECO:0000256" key="13">
    <source>
        <dbReference type="HAMAP-Rule" id="MF_01810"/>
    </source>
</evidence>
<comment type="subcellular location">
    <subcellularLocation>
        <location evidence="1">Cell inner membrane</location>
        <topology evidence="1">Multi-pass membrane protein</topology>
    </subcellularLocation>
    <subcellularLocation>
        <location evidence="13">Cell membrane</location>
        <topology evidence="13">Multi-pass membrane protein</topology>
    </subcellularLocation>
</comment>
<keyword evidence="6 13" id="KW-0812">Transmembrane</keyword>
<feature type="transmembrane region" description="Helical" evidence="13">
    <location>
        <begin position="6"/>
        <end position="25"/>
    </location>
</feature>
<dbReference type="PRINTS" id="PR01900">
    <property type="entry name" value="YIDCPROTEIN"/>
</dbReference>
<evidence type="ECO:0000259" key="16">
    <source>
        <dbReference type="Pfam" id="PF14849"/>
    </source>
</evidence>
<reference evidence="17 18" key="1">
    <citation type="submission" date="2017-06" db="EMBL/GenBank/DDBJ databases">
        <authorList>
            <person name="Kim H.J."/>
            <person name="Triplett B.A."/>
        </authorList>
    </citation>
    <scope>NUCLEOTIDE SEQUENCE [LARGE SCALE GENOMIC DNA]</scope>
    <source>
        <strain evidence="17 18">B29T1</strain>
    </source>
</reference>
<evidence type="ECO:0000256" key="8">
    <source>
        <dbReference type="ARBA" id="ARBA00022989"/>
    </source>
</evidence>
<dbReference type="EMBL" id="FYEH01000001">
    <property type="protein sequence ID" value="SNB53182.1"/>
    <property type="molecule type" value="Genomic_DNA"/>
</dbReference>
<keyword evidence="10 13" id="KW-0143">Chaperone</keyword>
<dbReference type="RefSeq" id="WP_088559660.1">
    <property type="nucleotide sequence ID" value="NZ_FYEH01000001.1"/>
</dbReference>
<keyword evidence="4 13" id="KW-0813">Transport</keyword>
<dbReference type="CDD" id="cd20070">
    <property type="entry name" value="5TM_YidC_Alb3"/>
    <property type="match status" value="1"/>
</dbReference>
<dbReference type="InterPro" id="IPR028053">
    <property type="entry name" value="Membr_insert_YidC_N"/>
</dbReference>
<evidence type="ECO:0000256" key="5">
    <source>
        <dbReference type="ARBA" id="ARBA00022475"/>
    </source>
</evidence>
<evidence type="ECO:0000256" key="2">
    <source>
        <dbReference type="ARBA" id="ARBA00010527"/>
    </source>
</evidence>
<dbReference type="Pfam" id="PF14849">
    <property type="entry name" value="YidC_periplas"/>
    <property type="match status" value="1"/>
</dbReference>
<dbReference type="Gene3D" id="2.70.98.90">
    <property type="match status" value="1"/>
</dbReference>
<dbReference type="HAMAP" id="MF_01810">
    <property type="entry name" value="YidC_type1"/>
    <property type="match status" value="1"/>
</dbReference>
<organism evidence="17 18">
    <name type="scientific">Arboricoccus pini</name>
    <dbReference type="NCBI Taxonomy" id="1963835"/>
    <lineage>
        <taxon>Bacteria</taxon>
        <taxon>Pseudomonadati</taxon>
        <taxon>Pseudomonadota</taxon>
        <taxon>Alphaproteobacteria</taxon>
        <taxon>Geminicoccales</taxon>
        <taxon>Geminicoccaceae</taxon>
        <taxon>Arboricoccus</taxon>
    </lineage>
</organism>
<dbReference type="InterPro" id="IPR001708">
    <property type="entry name" value="YidC/ALB3/OXA1/COX18"/>
</dbReference>
<keyword evidence="5 13" id="KW-1003">Cell membrane</keyword>
<dbReference type="OrthoDB" id="9780552at2"/>
<dbReference type="CDD" id="cd19961">
    <property type="entry name" value="EcYidC-like_peri"/>
    <property type="match status" value="1"/>
</dbReference>
<comment type="subunit">
    <text evidence="13">Interacts with the Sec translocase complex via SecD. Specifically interacts with transmembrane segments of nascent integral membrane proteins during membrane integration.</text>
</comment>
<dbReference type="PANTHER" id="PTHR12428:SF65">
    <property type="entry name" value="CYTOCHROME C OXIDASE ASSEMBLY PROTEIN COX18, MITOCHONDRIAL"/>
    <property type="match status" value="1"/>
</dbReference>
<evidence type="ECO:0000256" key="7">
    <source>
        <dbReference type="ARBA" id="ARBA00022927"/>
    </source>
</evidence>
<dbReference type="GO" id="GO:0015031">
    <property type="term" value="P:protein transport"/>
    <property type="evidence" value="ECO:0007669"/>
    <property type="project" value="UniProtKB-KW"/>
</dbReference>
<comment type="function">
    <text evidence="13">Required for the insertion and/or proper folding and/or complex formation of integral membrane proteins into the membrane. Involved in integration of membrane proteins that insert both dependently and independently of the Sec translocase complex, as well as at least some lipoproteins. Aids folding of multispanning membrane proteins.</text>
</comment>
<evidence type="ECO:0000256" key="14">
    <source>
        <dbReference type="SAM" id="MobiDB-lite"/>
    </source>
</evidence>
<feature type="compositionally biased region" description="Low complexity" evidence="14">
    <location>
        <begin position="58"/>
        <end position="72"/>
    </location>
</feature>